<keyword evidence="3" id="KW-1185">Reference proteome</keyword>
<dbReference type="PANTHER" id="PTHR36452">
    <property type="entry name" value="CHROMOSOME 12, WHOLE GENOME SHOTGUN SEQUENCE"/>
    <property type="match status" value="1"/>
</dbReference>
<feature type="compositionally biased region" description="Acidic residues" evidence="1">
    <location>
        <begin position="101"/>
        <end position="113"/>
    </location>
</feature>
<feature type="region of interest" description="Disordered" evidence="1">
    <location>
        <begin position="1"/>
        <end position="113"/>
    </location>
</feature>
<accession>A0AAD9ICV6</accession>
<organism evidence="2 3">
    <name type="scientific">Phyllachora maydis</name>
    <dbReference type="NCBI Taxonomy" id="1825666"/>
    <lineage>
        <taxon>Eukaryota</taxon>
        <taxon>Fungi</taxon>
        <taxon>Dikarya</taxon>
        <taxon>Ascomycota</taxon>
        <taxon>Pezizomycotina</taxon>
        <taxon>Sordariomycetes</taxon>
        <taxon>Sordariomycetidae</taxon>
        <taxon>Phyllachorales</taxon>
        <taxon>Phyllachoraceae</taxon>
        <taxon>Phyllachora</taxon>
    </lineage>
</organism>
<dbReference type="NCBIfam" id="TIGR02453">
    <property type="entry name" value="TIGR02453 family protein"/>
    <property type="match status" value="1"/>
</dbReference>
<evidence type="ECO:0000313" key="3">
    <source>
        <dbReference type="Proteomes" id="UP001217918"/>
    </source>
</evidence>
<feature type="compositionally biased region" description="Basic and acidic residues" evidence="1">
    <location>
        <begin position="21"/>
        <end position="31"/>
    </location>
</feature>
<protein>
    <recommendedName>
        <fullName evidence="4">TIGR02453 family protein</fullName>
    </recommendedName>
</protein>
<proteinExistence type="predicted"/>
<dbReference type="Pfam" id="PF09365">
    <property type="entry name" value="DUF2461"/>
    <property type="match status" value="1"/>
</dbReference>
<evidence type="ECO:0000256" key="1">
    <source>
        <dbReference type="SAM" id="MobiDB-lite"/>
    </source>
</evidence>
<dbReference type="AlphaFoldDB" id="A0AAD9ICV6"/>
<dbReference type="InterPro" id="IPR012808">
    <property type="entry name" value="CHP02453"/>
</dbReference>
<dbReference type="Proteomes" id="UP001217918">
    <property type="component" value="Unassembled WGS sequence"/>
</dbReference>
<reference evidence="2" key="1">
    <citation type="journal article" date="2023" name="Mol. Plant Microbe Interact.">
        <title>Elucidating the Obligate Nature and Biological Capacity of an Invasive Fungal Corn Pathogen.</title>
        <authorList>
            <person name="MacCready J.S."/>
            <person name="Roggenkamp E.M."/>
            <person name="Gdanetz K."/>
            <person name="Chilvers M.I."/>
        </authorList>
    </citation>
    <scope>NUCLEOTIDE SEQUENCE</scope>
    <source>
        <strain evidence="2">PM02</strain>
    </source>
</reference>
<feature type="compositionally biased region" description="Acidic residues" evidence="1">
    <location>
        <begin position="42"/>
        <end position="59"/>
    </location>
</feature>
<dbReference type="PANTHER" id="PTHR36452:SF1">
    <property type="entry name" value="DUF2461 DOMAIN-CONTAINING PROTEIN"/>
    <property type="match status" value="1"/>
</dbReference>
<comment type="caution">
    <text evidence="2">The sequence shown here is derived from an EMBL/GenBank/DDBJ whole genome shotgun (WGS) entry which is preliminary data.</text>
</comment>
<evidence type="ECO:0008006" key="4">
    <source>
        <dbReference type="Google" id="ProtNLM"/>
    </source>
</evidence>
<gene>
    <name evidence="2" type="ORF">P8C59_008732</name>
</gene>
<sequence>MPPARKRKATGPAQAVGPSSGDRRRSGRLSEKSGFFATACSPEEEEDDDDDEEDEDEDGAGAGAGYGTLPAKRARSRRPGTGRGGLRGRPVVEERDGGEGGADEDGGQEHENVDEEIEDFDEEAPGKLTFIPLPKMRPTGAQSYEDDRLHPNTLLFLKDLKANNKRTWLKMHDGEYRRSLKDWESYVATLTEKITAADETIPELPFKDVNFRIYRDIRFSKNPTPYKTHYGAAWSRTGRKGPYACYYVHCEPGACFVGGGLWHPEAAAVARLRASIDERPARWRRVLGDPAFCRTWLPQGKKKEEQTAAAAKRAFAAQNQDNALKTKPKGFDAEHRDVELLRLRNFTVSKKVPDTMFTSETGQEEVVGYFRDLVAFVTHLNSIVMPDPDADSDDDEDDEV</sequence>
<evidence type="ECO:0000313" key="2">
    <source>
        <dbReference type="EMBL" id="KAK2074532.1"/>
    </source>
</evidence>
<dbReference type="EMBL" id="JAQQPM010000008">
    <property type="protein sequence ID" value="KAK2074532.1"/>
    <property type="molecule type" value="Genomic_DNA"/>
</dbReference>
<name>A0AAD9ICV6_9PEZI</name>